<keyword evidence="2" id="KW-0812">Transmembrane</keyword>
<dbReference type="AlphaFoldDB" id="A0ABD5X2B4"/>
<evidence type="ECO:0000313" key="3">
    <source>
        <dbReference type="EMBL" id="MFC7125107.1"/>
    </source>
</evidence>
<feature type="region of interest" description="Disordered" evidence="1">
    <location>
        <begin position="1"/>
        <end position="21"/>
    </location>
</feature>
<gene>
    <name evidence="3" type="ORF">ACFQJ7_03505</name>
</gene>
<organism evidence="3 4">
    <name type="scientific">Halovenus rubra</name>
    <dbReference type="NCBI Taxonomy" id="869890"/>
    <lineage>
        <taxon>Archaea</taxon>
        <taxon>Methanobacteriati</taxon>
        <taxon>Methanobacteriota</taxon>
        <taxon>Stenosarchaea group</taxon>
        <taxon>Halobacteria</taxon>
        <taxon>Halobacteriales</taxon>
        <taxon>Haloarculaceae</taxon>
        <taxon>Halovenus</taxon>
    </lineage>
</organism>
<sequence length="56" mass="6133">MSLKERQTAESTDSPNTDDGWDLTKELKIICTLWLSTALLVGFVFIAFSDVIAGLA</sequence>
<keyword evidence="2" id="KW-1133">Transmembrane helix</keyword>
<dbReference type="Proteomes" id="UP001596414">
    <property type="component" value="Unassembled WGS sequence"/>
</dbReference>
<reference evidence="3 4" key="1">
    <citation type="journal article" date="2014" name="Int. J. Syst. Evol. Microbiol.">
        <title>Complete genome sequence of Corynebacterium casei LMG S-19264T (=DSM 44701T), isolated from a smear-ripened cheese.</title>
        <authorList>
            <consortium name="US DOE Joint Genome Institute (JGI-PGF)"/>
            <person name="Walter F."/>
            <person name="Albersmeier A."/>
            <person name="Kalinowski J."/>
            <person name="Ruckert C."/>
        </authorList>
    </citation>
    <scope>NUCLEOTIDE SEQUENCE [LARGE SCALE GENOMIC DNA]</scope>
    <source>
        <strain evidence="3 4">CGMCC 4.7215</strain>
    </source>
</reference>
<evidence type="ECO:0000313" key="4">
    <source>
        <dbReference type="Proteomes" id="UP001596414"/>
    </source>
</evidence>
<protein>
    <submittedName>
        <fullName evidence="3">Uncharacterized protein</fullName>
    </submittedName>
</protein>
<evidence type="ECO:0000256" key="1">
    <source>
        <dbReference type="SAM" id="MobiDB-lite"/>
    </source>
</evidence>
<feature type="transmembrane region" description="Helical" evidence="2">
    <location>
        <begin position="33"/>
        <end position="55"/>
    </location>
</feature>
<proteinExistence type="predicted"/>
<keyword evidence="2" id="KW-0472">Membrane</keyword>
<evidence type="ECO:0000256" key="2">
    <source>
        <dbReference type="SAM" id="Phobius"/>
    </source>
</evidence>
<dbReference type="RefSeq" id="WP_267636109.1">
    <property type="nucleotide sequence ID" value="NZ_JAODIY010000004.1"/>
</dbReference>
<dbReference type="EMBL" id="JBHSZQ010000004">
    <property type="protein sequence ID" value="MFC7125107.1"/>
    <property type="molecule type" value="Genomic_DNA"/>
</dbReference>
<accession>A0ABD5X2B4</accession>
<comment type="caution">
    <text evidence="3">The sequence shown here is derived from an EMBL/GenBank/DDBJ whole genome shotgun (WGS) entry which is preliminary data.</text>
</comment>
<name>A0ABD5X2B4_9EURY</name>